<evidence type="ECO:0000256" key="11">
    <source>
        <dbReference type="HAMAP-Rule" id="MF_00315"/>
    </source>
</evidence>
<dbReference type="SMART" id="SM00861">
    <property type="entry name" value="Transket_pyr"/>
    <property type="match status" value="1"/>
</dbReference>
<evidence type="ECO:0000256" key="1">
    <source>
        <dbReference type="ARBA" id="ARBA00004980"/>
    </source>
</evidence>
<evidence type="ECO:0000256" key="4">
    <source>
        <dbReference type="ARBA" id="ARBA00022679"/>
    </source>
</evidence>
<comment type="catalytic activity">
    <reaction evidence="11">
        <text>D-glyceraldehyde 3-phosphate + pyruvate + H(+) = 1-deoxy-D-xylulose 5-phosphate + CO2</text>
        <dbReference type="Rhea" id="RHEA:12605"/>
        <dbReference type="ChEBI" id="CHEBI:15361"/>
        <dbReference type="ChEBI" id="CHEBI:15378"/>
        <dbReference type="ChEBI" id="CHEBI:16526"/>
        <dbReference type="ChEBI" id="CHEBI:57792"/>
        <dbReference type="ChEBI" id="CHEBI:59776"/>
        <dbReference type="EC" id="2.2.1.7"/>
    </reaction>
</comment>
<gene>
    <name evidence="11 13" type="primary">dxs</name>
    <name evidence="13" type="ORF">K1I37_12215</name>
</gene>
<keyword evidence="4 11" id="KW-0808">Transferase</keyword>
<dbReference type="eggNOG" id="COG1154">
    <property type="taxonomic scope" value="Bacteria"/>
</dbReference>
<dbReference type="FunFam" id="3.40.50.970:FF:000005">
    <property type="entry name" value="1-deoxy-D-xylulose-5-phosphate synthase"/>
    <property type="match status" value="1"/>
</dbReference>
<keyword evidence="9 11" id="KW-0414">Isoprene biosynthesis</keyword>
<dbReference type="NCBIfam" id="TIGR00204">
    <property type="entry name" value="dxs"/>
    <property type="match status" value="1"/>
</dbReference>
<dbReference type="CDD" id="cd07033">
    <property type="entry name" value="TPP_PYR_DXS_TK_like"/>
    <property type="match status" value="1"/>
</dbReference>
<dbReference type="Gene3D" id="3.40.50.970">
    <property type="match status" value="2"/>
</dbReference>
<feature type="binding site" evidence="11">
    <location>
        <position position="174"/>
    </location>
    <ligand>
        <name>thiamine diphosphate</name>
        <dbReference type="ChEBI" id="CHEBI:58937"/>
    </ligand>
</feature>
<dbReference type="InterPro" id="IPR029061">
    <property type="entry name" value="THDP-binding"/>
</dbReference>
<dbReference type="GO" id="GO:0016114">
    <property type="term" value="P:terpenoid biosynthetic process"/>
    <property type="evidence" value="ECO:0007669"/>
    <property type="project" value="UniProtKB-UniRule"/>
</dbReference>
<comment type="pathway">
    <text evidence="1 11">Metabolic intermediate biosynthesis; 1-deoxy-D-xylulose 5-phosphate biosynthesis; 1-deoxy-D-xylulose 5-phosphate from D-glyceraldehyde 3-phosphate and pyruvate: step 1/1.</text>
</comment>
<dbReference type="RefSeq" id="WP_021295658.1">
    <property type="nucleotide sequence ID" value="NZ_AURB01000101.1"/>
</dbReference>
<dbReference type="PANTHER" id="PTHR43322:SF5">
    <property type="entry name" value="1-DEOXY-D-XYLULOSE-5-PHOSPHATE SYNTHASE, CHLOROPLASTIC"/>
    <property type="match status" value="1"/>
</dbReference>
<dbReference type="SUPFAM" id="SSF52518">
    <property type="entry name" value="Thiamin diphosphate-binding fold (THDP-binding)"/>
    <property type="match status" value="2"/>
</dbReference>
<dbReference type="HAMAP" id="MF_00315">
    <property type="entry name" value="DXP_synth"/>
    <property type="match status" value="1"/>
</dbReference>
<accession>A0A9E6ZFW2</accession>
<evidence type="ECO:0000256" key="7">
    <source>
        <dbReference type="ARBA" id="ARBA00022977"/>
    </source>
</evidence>
<dbReference type="Pfam" id="PF13292">
    <property type="entry name" value="DXP_synthase_N"/>
    <property type="match status" value="1"/>
</dbReference>
<evidence type="ECO:0000256" key="9">
    <source>
        <dbReference type="ARBA" id="ARBA00023229"/>
    </source>
</evidence>
<feature type="binding site" evidence="11">
    <location>
        <position position="285"/>
    </location>
    <ligand>
        <name>thiamine diphosphate</name>
        <dbReference type="ChEBI" id="CHEBI:58937"/>
    </ligand>
</feature>
<dbReference type="Pfam" id="PF02780">
    <property type="entry name" value="Transketolase_C"/>
    <property type="match status" value="1"/>
</dbReference>
<comment type="cofactor">
    <cofactor evidence="11">
        <name>Mg(2+)</name>
        <dbReference type="ChEBI" id="CHEBI:18420"/>
    </cofactor>
    <text evidence="11">Binds 1 Mg(2+) ion per subunit.</text>
</comment>
<dbReference type="EC" id="2.2.1.7" evidence="11"/>
<feature type="binding site" evidence="11">
    <location>
        <position position="174"/>
    </location>
    <ligand>
        <name>Mg(2+)</name>
        <dbReference type="ChEBI" id="CHEBI:18420"/>
    </ligand>
</feature>
<dbReference type="Pfam" id="PF02779">
    <property type="entry name" value="Transket_pyr"/>
    <property type="match status" value="1"/>
</dbReference>
<keyword evidence="8 11" id="KW-0786">Thiamine pyrophosphate</keyword>
<dbReference type="GO" id="GO:0008661">
    <property type="term" value="F:1-deoxy-D-xylulose-5-phosphate synthase activity"/>
    <property type="evidence" value="ECO:0007669"/>
    <property type="project" value="UniProtKB-UniRule"/>
</dbReference>
<comment type="cofactor">
    <cofactor evidence="11">
        <name>thiamine diphosphate</name>
        <dbReference type="ChEBI" id="CHEBI:58937"/>
    </cofactor>
    <text evidence="11">Binds 1 thiamine pyrophosphate per subunit.</text>
</comment>
<dbReference type="OrthoDB" id="9803371at2"/>
<keyword evidence="14" id="KW-1185">Reference proteome</keyword>
<dbReference type="PROSITE" id="PS00802">
    <property type="entry name" value="TRANSKETOLASE_2"/>
    <property type="match status" value="1"/>
</dbReference>
<dbReference type="FunFam" id="3.40.50.920:FF:000002">
    <property type="entry name" value="1-deoxy-D-xylulose-5-phosphate synthase"/>
    <property type="match status" value="1"/>
</dbReference>
<comment type="similarity">
    <text evidence="2 11">Belongs to the transketolase family. DXPS subfamily.</text>
</comment>
<dbReference type="Gene3D" id="3.40.50.920">
    <property type="match status" value="1"/>
</dbReference>
<comment type="subunit">
    <text evidence="3 11">Homodimer.</text>
</comment>
<feature type="domain" description="Transketolase-like pyrimidine-binding" evidence="12">
    <location>
        <begin position="308"/>
        <end position="471"/>
    </location>
</feature>
<dbReference type="InterPro" id="IPR009014">
    <property type="entry name" value="Transketo_C/PFOR_II"/>
</dbReference>
<dbReference type="GO" id="GO:0009228">
    <property type="term" value="P:thiamine biosynthetic process"/>
    <property type="evidence" value="ECO:0007669"/>
    <property type="project" value="UniProtKB-UniRule"/>
</dbReference>
<evidence type="ECO:0000256" key="10">
    <source>
        <dbReference type="ARBA" id="ARBA00055605"/>
    </source>
</evidence>
<evidence type="ECO:0000256" key="3">
    <source>
        <dbReference type="ARBA" id="ARBA00011738"/>
    </source>
</evidence>
<accession>T0DC47</accession>
<evidence type="ECO:0000256" key="8">
    <source>
        <dbReference type="ARBA" id="ARBA00023052"/>
    </source>
</evidence>
<feature type="binding site" evidence="11">
    <location>
        <position position="359"/>
    </location>
    <ligand>
        <name>thiamine diphosphate</name>
        <dbReference type="ChEBI" id="CHEBI:58937"/>
    </ligand>
</feature>
<dbReference type="NCBIfam" id="NF003933">
    <property type="entry name" value="PRK05444.2-2"/>
    <property type="match status" value="1"/>
</dbReference>
<organism evidence="13 14">
    <name type="scientific">Alicyclobacillus acidoterrestris (strain ATCC 49025 / DSM 3922 / CIP 106132 / NCIMB 13137 / GD3B)</name>
    <dbReference type="NCBI Taxonomy" id="1356854"/>
    <lineage>
        <taxon>Bacteria</taxon>
        <taxon>Bacillati</taxon>
        <taxon>Bacillota</taxon>
        <taxon>Bacilli</taxon>
        <taxon>Bacillales</taxon>
        <taxon>Alicyclobacillaceae</taxon>
        <taxon>Alicyclobacillus</taxon>
    </lineage>
</organism>
<dbReference type="Proteomes" id="UP000829401">
    <property type="component" value="Chromosome"/>
</dbReference>
<comment type="function">
    <text evidence="10 11">Catalyzes the acyloin condensation reaction between C atoms 2 and 3 of pyruvate and glyceraldehyde 3-phosphate to yield 1-deoxy-D-xylulose-5-phosphate (DXP).</text>
</comment>
<dbReference type="STRING" id="1356854.N007_03640"/>
<keyword evidence="7 11" id="KW-0784">Thiamine biosynthesis</keyword>
<dbReference type="PANTHER" id="PTHR43322">
    <property type="entry name" value="1-D-DEOXYXYLULOSE 5-PHOSPHATE SYNTHASE-RELATED"/>
    <property type="match status" value="1"/>
</dbReference>
<feature type="binding site" evidence="11">
    <location>
        <begin position="146"/>
        <end position="147"/>
    </location>
    <ligand>
        <name>thiamine diphosphate</name>
        <dbReference type="ChEBI" id="CHEBI:58937"/>
    </ligand>
</feature>
<reference evidence="14" key="1">
    <citation type="journal article" date="2022" name="G3 (Bethesda)">
        <title>Unveiling the complete genome sequence of Alicyclobacillus acidoterrestris DSM 3922T, a taint-producing strain.</title>
        <authorList>
            <person name="Leonardo I.C."/>
            <person name="Barreto Crespo M.T."/>
            <person name="Gaspar F.B."/>
        </authorList>
    </citation>
    <scope>NUCLEOTIDE SEQUENCE [LARGE SCALE GENOMIC DNA]</scope>
    <source>
        <strain evidence="14">DSM 3922</strain>
    </source>
</reference>
<dbReference type="GO" id="GO:0019288">
    <property type="term" value="P:isopentenyl diphosphate biosynthetic process, methylerythritol 4-phosphate pathway"/>
    <property type="evidence" value="ECO:0007669"/>
    <property type="project" value="TreeGrafter"/>
</dbReference>
<dbReference type="InterPro" id="IPR005477">
    <property type="entry name" value="Dxylulose-5-P_synthase"/>
</dbReference>
<evidence type="ECO:0000259" key="12">
    <source>
        <dbReference type="SMART" id="SM00861"/>
    </source>
</evidence>
<dbReference type="InterPro" id="IPR033248">
    <property type="entry name" value="Transketolase_C"/>
</dbReference>
<proteinExistence type="inferred from homology"/>
<evidence type="ECO:0000313" key="14">
    <source>
        <dbReference type="Proteomes" id="UP000829401"/>
    </source>
</evidence>
<dbReference type="PROSITE" id="PS00801">
    <property type="entry name" value="TRANSKETOLASE_1"/>
    <property type="match status" value="1"/>
</dbReference>
<dbReference type="CDD" id="cd02007">
    <property type="entry name" value="TPP_DXS"/>
    <property type="match status" value="1"/>
</dbReference>
<keyword evidence="6 11" id="KW-0460">Magnesium</keyword>
<dbReference type="SUPFAM" id="SSF52922">
    <property type="entry name" value="TK C-terminal domain-like"/>
    <property type="match status" value="1"/>
</dbReference>
<dbReference type="KEGG" id="aaco:K1I37_12215"/>
<dbReference type="GO" id="GO:0030976">
    <property type="term" value="F:thiamine pyrophosphate binding"/>
    <property type="evidence" value="ECO:0007669"/>
    <property type="project" value="UniProtKB-UniRule"/>
</dbReference>
<sequence>MNLLDEINQPEQLKHLTTSQLVRLAEEVRAFLVESVSKTGGHFGANLGVVELTLALHRVFDSPTDKIVWDVGHQAYVHKLLTGRRLGFASLRQFGGMSGFPRRDESEHDQFGVGHASTSISAALGMAVARDLQKQNHHVIAVIGDGALTGGMAMEALNHAGHLGTNLLVVLNDNEMSISENVGALSKYLTKLRSDPAYARAKADLEQILRRLPAIGNRLTNTLERLKDSMRNLIVPGQFFEAFGFRYLGPVDGHDLPTMIRTLEDAKRLKGPVLLHVITQKGKGYASAEQARDKWHAWPTPKGDKSVKSYSQVFADTLCELAAKDPRIVAVSAAMLPGTGLTSFQSAFPDRCFDVGIAEQHATTFCAGLATQGMRPVFAVYSTFLQRAYDQLIHDVAIQNLPVVFAVDRAGLVGADGETHQGAFDISYIRTLPNVTIMMPKDAIELRQMIHTAFTIDGPCVVRYPRADTPPFDVTDSVMPLPIGRAEVVRDGSDVAIFALGPMVSVAQQAAEQLSDAHGVAAKVINLRFVKPLDEALVLECGRQMPIVSVEEASVPGGVGSAILEVLAQHEVLTPVHCLGLPDAFIPHGSRKELLESIGLTVDGVVAACLQVVPAKKTDVQATEEK</sequence>
<dbReference type="InterPro" id="IPR020826">
    <property type="entry name" value="Transketolase_BS"/>
</dbReference>
<feature type="binding site" evidence="11">
    <location>
        <position position="145"/>
    </location>
    <ligand>
        <name>Mg(2+)</name>
        <dbReference type="ChEBI" id="CHEBI:18420"/>
    </ligand>
</feature>
<evidence type="ECO:0000256" key="2">
    <source>
        <dbReference type="ARBA" id="ARBA00011081"/>
    </source>
</evidence>
<feature type="binding site" evidence="11">
    <location>
        <position position="73"/>
    </location>
    <ligand>
        <name>thiamine diphosphate</name>
        <dbReference type="ChEBI" id="CHEBI:58937"/>
    </ligand>
</feature>
<evidence type="ECO:0000256" key="5">
    <source>
        <dbReference type="ARBA" id="ARBA00022723"/>
    </source>
</evidence>
<evidence type="ECO:0000256" key="6">
    <source>
        <dbReference type="ARBA" id="ARBA00022842"/>
    </source>
</evidence>
<protein>
    <recommendedName>
        <fullName evidence="11">1-deoxy-D-xylulose-5-phosphate synthase</fullName>
        <ecNumber evidence="11">2.2.1.7</ecNumber>
    </recommendedName>
    <alternativeName>
        <fullName evidence="11">1-deoxyxylulose-5-phosphate synthase</fullName>
        <shortName evidence="11">DXP synthase</shortName>
        <shortName evidence="11">DXPS</shortName>
    </alternativeName>
</protein>
<dbReference type="AlphaFoldDB" id="T0DC47"/>
<dbReference type="GO" id="GO:0000287">
    <property type="term" value="F:magnesium ion binding"/>
    <property type="evidence" value="ECO:0007669"/>
    <property type="project" value="UniProtKB-UniRule"/>
</dbReference>
<keyword evidence="5 11" id="KW-0479">Metal-binding</keyword>
<dbReference type="GO" id="GO:0005829">
    <property type="term" value="C:cytosol"/>
    <property type="evidence" value="ECO:0007669"/>
    <property type="project" value="TreeGrafter"/>
</dbReference>
<feature type="binding site" evidence="11">
    <location>
        <begin position="114"/>
        <end position="116"/>
    </location>
    <ligand>
        <name>thiamine diphosphate</name>
        <dbReference type="ChEBI" id="CHEBI:58937"/>
    </ligand>
</feature>
<evidence type="ECO:0000313" key="13">
    <source>
        <dbReference type="EMBL" id="UNO47473.1"/>
    </source>
</evidence>
<dbReference type="EMBL" id="CP080467">
    <property type="protein sequence ID" value="UNO47473.1"/>
    <property type="molecule type" value="Genomic_DNA"/>
</dbReference>
<dbReference type="InterPro" id="IPR049557">
    <property type="entry name" value="Transketolase_CS"/>
</dbReference>
<dbReference type="InterPro" id="IPR005475">
    <property type="entry name" value="Transketolase-like_Pyr-bd"/>
</dbReference>
<name>T0DC47_ALIAG</name>